<dbReference type="AlphaFoldDB" id="A0A8C6WVH5"/>
<evidence type="ECO:0000313" key="11">
    <source>
        <dbReference type="Ensembl" id="ENSNMLP00000034600.1"/>
    </source>
</evidence>
<dbReference type="GO" id="GO:0043565">
    <property type="term" value="F:sequence-specific DNA binding"/>
    <property type="evidence" value="ECO:0007669"/>
    <property type="project" value="TreeGrafter"/>
</dbReference>
<dbReference type="PANTHER" id="PTHR13580:SF10">
    <property type="entry name" value="CYSTEINE_SERINE-RICH NUCLEAR PROTEIN 1"/>
    <property type="match status" value="1"/>
</dbReference>
<comment type="subcellular location">
    <subcellularLocation>
        <location evidence="1">Nucleus</location>
    </subcellularLocation>
</comment>
<keyword evidence="6" id="KW-0010">Activator</keyword>
<evidence type="ECO:0000256" key="8">
    <source>
        <dbReference type="ARBA" id="ARBA00023242"/>
    </source>
</evidence>
<dbReference type="Ensembl" id="ENSNMLT00000038547.1">
    <property type="protein sequence ID" value="ENSNMLP00000034600.1"/>
    <property type="gene ID" value="ENSNMLG00000021530.1"/>
</dbReference>
<comment type="similarity">
    <text evidence="2">Belongs to the AXUD1 family.</text>
</comment>
<protein>
    <submittedName>
        <fullName evidence="11">Cysteine-serine-rich nuclear protein 1a</fullName>
    </submittedName>
</protein>
<keyword evidence="5" id="KW-0238">DNA-binding</keyword>
<dbReference type="InterPro" id="IPR023260">
    <property type="entry name" value="Cys/Ser-rich_nuc_prot"/>
</dbReference>
<keyword evidence="7" id="KW-0804">Transcription</keyword>
<keyword evidence="8" id="KW-0539">Nucleus</keyword>
<keyword evidence="3" id="KW-0053">Apoptosis</keyword>
<dbReference type="GO" id="GO:0000981">
    <property type="term" value="F:DNA-binding transcription factor activity, RNA polymerase II-specific"/>
    <property type="evidence" value="ECO:0007669"/>
    <property type="project" value="TreeGrafter"/>
</dbReference>
<evidence type="ECO:0000259" key="10">
    <source>
        <dbReference type="Pfam" id="PF16019"/>
    </source>
</evidence>
<reference evidence="11" key="2">
    <citation type="submission" date="2025-09" db="UniProtKB">
        <authorList>
            <consortium name="Ensembl"/>
        </authorList>
    </citation>
    <scope>IDENTIFICATION</scope>
</reference>
<dbReference type="PRINTS" id="PR02031">
    <property type="entry name" value="CYSSERRICHNP"/>
</dbReference>
<evidence type="ECO:0000256" key="4">
    <source>
        <dbReference type="ARBA" id="ARBA00023015"/>
    </source>
</evidence>
<proteinExistence type="inferred from homology"/>
<feature type="region of interest" description="Disordered" evidence="9">
    <location>
        <begin position="8"/>
        <end position="57"/>
    </location>
</feature>
<feature type="domain" description="Cysteine/serine-rich nuclear protein N-terminal" evidence="10">
    <location>
        <begin position="71"/>
        <end position="290"/>
    </location>
</feature>
<accession>A0A8C6WVH5</accession>
<dbReference type="GO" id="GO:0005634">
    <property type="term" value="C:nucleus"/>
    <property type="evidence" value="ECO:0007669"/>
    <property type="project" value="UniProtKB-SubCell"/>
</dbReference>
<evidence type="ECO:0000256" key="1">
    <source>
        <dbReference type="ARBA" id="ARBA00004123"/>
    </source>
</evidence>
<evidence type="ECO:0000256" key="6">
    <source>
        <dbReference type="ARBA" id="ARBA00023159"/>
    </source>
</evidence>
<feature type="compositionally biased region" description="Low complexity" evidence="9">
    <location>
        <begin position="19"/>
        <end position="34"/>
    </location>
</feature>
<keyword evidence="12" id="KW-1185">Reference proteome</keyword>
<evidence type="ECO:0000256" key="9">
    <source>
        <dbReference type="SAM" id="MobiDB-lite"/>
    </source>
</evidence>
<evidence type="ECO:0000256" key="5">
    <source>
        <dbReference type="ARBA" id="ARBA00023125"/>
    </source>
</evidence>
<reference evidence="11" key="1">
    <citation type="submission" date="2025-08" db="UniProtKB">
        <authorList>
            <consortium name="Ensembl"/>
        </authorList>
    </citation>
    <scope>IDENTIFICATION</scope>
</reference>
<organism evidence="11 12">
    <name type="scientific">Neogobius melanostomus</name>
    <name type="common">round goby</name>
    <dbReference type="NCBI Taxonomy" id="47308"/>
    <lineage>
        <taxon>Eukaryota</taxon>
        <taxon>Metazoa</taxon>
        <taxon>Chordata</taxon>
        <taxon>Craniata</taxon>
        <taxon>Vertebrata</taxon>
        <taxon>Euteleostomi</taxon>
        <taxon>Actinopterygii</taxon>
        <taxon>Neopterygii</taxon>
        <taxon>Teleostei</taxon>
        <taxon>Neoteleostei</taxon>
        <taxon>Acanthomorphata</taxon>
        <taxon>Gobiaria</taxon>
        <taxon>Gobiiformes</taxon>
        <taxon>Gobioidei</taxon>
        <taxon>Gobiidae</taxon>
        <taxon>Benthophilinae</taxon>
        <taxon>Neogobiini</taxon>
        <taxon>Neogobius</taxon>
    </lineage>
</organism>
<sequence length="532" mass="59387">MMGILKRKFSELDDGPCYSSSSSPASSVPSPASSEWDSYRENLDFTPHSPPSPNALPLRSILKRQKRGGAQSSVCFNLVTVYSFPRCQGFTSVPSRGGASLGMMRRHTGVQTFTIAEHAVEQRHQRREQLSERRRQERFLHIKQKLISSGAINEKEAENLTIDQVPTEEPYINTNSVELEGGGFLQPYSSKQRQAILLAAGVKRVDKEEKRQLHALRLSRETCGCDCQGFCEPESCACSLAGIKCQVDRFNFPCGCSPDSCGNTQGRVEFDSRRVRTHHMHTIMRLELERRLKHELPFSKDQSKVQKDLSKTRATQQSISRPVGFSFEGNSDHSLIIPTLFSSIPEQSIVEESSCSSDMNMSDNSCSSLDTVSLPASPTLSEDNQELCQNVNILENNNLSVRNTKEPLTQNCNASSDFVGLPCSKDTTFMDILGLSSHSNCLNDNHFDDNSLEDFPNTPSPSVDYYMDLSLSSDSDLEFFDSDYTSGLLHSSFKSQRHSDNLDHLQLFSTDSLPQYESSTYLLESLIGLTDD</sequence>
<dbReference type="Proteomes" id="UP000694523">
    <property type="component" value="Unplaced"/>
</dbReference>
<dbReference type="InterPro" id="IPR031972">
    <property type="entry name" value="CSRNP_N"/>
</dbReference>
<dbReference type="PANTHER" id="PTHR13580">
    <property type="entry name" value="TGF-BETA INDUCED APOPTOSIS PROTEIN"/>
    <property type="match status" value="1"/>
</dbReference>
<keyword evidence="4" id="KW-0805">Transcription regulation</keyword>
<evidence type="ECO:0000256" key="2">
    <source>
        <dbReference type="ARBA" id="ARBA00008548"/>
    </source>
</evidence>
<evidence type="ECO:0000256" key="3">
    <source>
        <dbReference type="ARBA" id="ARBA00022703"/>
    </source>
</evidence>
<evidence type="ECO:0000256" key="7">
    <source>
        <dbReference type="ARBA" id="ARBA00023163"/>
    </source>
</evidence>
<dbReference type="Pfam" id="PF16019">
    <property type="entry name" value="CSRNP_N"/>
    <property type="match status" value="1"/>
</dbReference>
<name>A0A8C6WVH5_9GOBI</name>
<dbReference type="GO" id="GO:0006915">
    <property type="term" value="P:apoptotic process"/>
    <property type="evidence" value="ECO:0007669"/>
    <property type="project" value="UniProtKB-KW"/>
</dbReference>
<evidence type="ECO:0000313" key="12">
    <source>
        <dbReference type="Proteomes" id="UP000694523"/>
    </source>
</evidence>